<dbReference type="Proteomes" id="UP001331761">
    <property type="component" value="Unassembled WGS sequence"/>
</dbReference>
<dbReference type="EMBL" id="WIXE01013495">
    <property type="protein sequence ID" value="KAK5975066.1"/>
    <property type="molecule type" value="Genomic_DNA"/>
</dbReference>
<organism evidence="1 2">
    <name type="scientific">Trichostrongylus colubriformis</name>
    <name type="common">Black scour worm</name>
    <dbReference type="NCBI Taxonomy" id="6319"/>
    <lineage>
        <taxon>Eukaryota</taxon>
        <taxon>Metazoa</taxon>
        <taxon>Ecdysozoa</taxon>
        <taxon>Nematoda</taxon>
        <taxon>Chromadorea</taxon>
        <taxon>Rhabditida</taxon>
        <taxon>Rhabditina</taxon>
        <taxon>Rhabditomorpha</taxon>
        <taxon>Strongyloidea</taxon>
        <taxon>Trichostrongylidae</taxon>
        <taxon>Trichostrongylus</taxon>
    </lineage>
</organism>
<name>A0AAN8F8R9_TRICO</name>
<accession>A0AAN8F8R9</accession>
<reference evidence="1 2" key="1">
    <citation type="submission" date="2019-10" db="EMBL/GenBank/DDBJ databases">
        <title>Assembly and Annotation for the nematode Trichostrongylus colubriformis.</title>
        <authorList>
            <person name="Martin J."/>
        </authorList>
    </citation>
    <scope>NUCLEOTIDE SEQUENCE [LARGE SCALE GENOMIC DNA]</scope>
    <source>
        <strain evidence="1">G859</strain>
        <tissue evidence="1">Whole worm</tissue>
    </source>
</reference>
<dbReference type="AlphaFoldDB" id="A0AAN8F8R9"/>
<protein>
    <submittedName>
        <fullName evidence="1">Uncharacterized protein</fullName>
    </submittedName>
</protein>
<evidence type="ECO:0000313" key="2">
    <source>
        <dbReference type="Proteomes" id="UP001331761"/>
    </source>
</evidence>
<proteinExistence type="predicted"/>
<keyword evidence="2" id="KW-1185">Reference proteome</keyword>
<sequence>FGPEVKASESLDSDIIQRRCYLYLLLLRFYHSLARRTTIGLACKLPEIVKKLHRGLVMKKDLFL</sequence>
<comment type="caution">
    <text evidence="1">The sequence shown here is derived from an EMBL/GenBank/DDBJ whole genome shotgun (WGS) entry which is preliminary data.</text>
</comment>
<gene>
    <name evidence="1" type="ORF">GCK32_019220</name>
</gene>
<evidence type="ECO:0000313" key="1">
    <source>
        <dbReference type="EMBL" id="KAK5975066.1"/>
    </source>
</evidence>
<feature type="non-terminal residue" evidence="1">
    <location>
        <position position="1"/>
    </location>
</feature>